<proteinExistence type="predicted"/>
<gene>
    <name evidence="2" type="ORF">ACFPB0_01995</name>
</gene>
<dbReference type="Proteomes" id="UP001596024">
    <property type="component" value="Unassembled WGS sequence"/>
</dbReference>
<dbReference type="PANTHER" id="PTHR35399">
    <property type="entry name" value="SLR8030 PROTEIN"/>
    <property type="match status" value="1"/>
</dbReference>
<dbReference type="EMBL" id="JBHSGQ010000001">
    <property type="protein sequence ID" value="MFC4724054.1"/>
    <property type="molecule type" value="Genomic_DNA"/>
</dbReference>
<dbReference type="InterPro" id="IPR006311">
    <property type="entry name" value="TAT_signal"/>
</dbReference>
<name>A0ABV9N9V1_9PROT</name>
<protein>
    <submittedName>
        <fullName evidence="2">PhoX family phosphatase</fullName>
    </submittedName>
</protein>
<evidence type="ECO:0000313" key="2">
    <source>
        <dbReference type="EMBL" id="MFC4724054.1"/>
    </source>
</evidence>
<reference evidence="3" key="1">
    <citation type="journal article" date="2019" name="Int. J. Syst. Evol. Microbiol.">
        <title>The Global Catalogue of Microorganisms (GCM) 10K type strain sequencing project: providing services to taxonomists for standard genome sequencing and annotation.</title>
        <authorList>
            <consortium name="The Broad Institute Genomics Platform"/>
            <consortium name="The Broad Institute Genome Sequencing Center for Infectious Disease"/>
            <person name="Wu L."/>
            <person name="Ma J."/>
        </authorList>
    </citation>
    <scope>NUCLEOTIDE SEQUENCE [LARGE SCALE GENOMIC DNA]</scope>
    <source>
        <strain evidence="3">CCUG 62981</strain>
    </source>
</reference>
<feature type="region of interest" description="Disordered" evidence="1">
    <location>
        <begin position="1"/>
        <end position="21"/>
    </location>
</feature>
<evidence type="ECO:0000313" key="3">
    <source>
        <dbReference type="Proteomes" id="UP001596024"/>
    </source>
</evidence>
<dbReference type="Pfam" id="PF05787">
    <property type="entry name" value="PhoX"/>
    <property type="match status" value="1"/>
</dbReference>
<evidence type="ECO:0000256" key="1">
    <source>
        <dbReference type="SAM" id="MobiDB-lite"/>
    </source>
</evidence>
<dbReference type="RefSeq" id="WP_371394732.1">
    <property type="nucleotide sequence ID" value="NZ_CP163421.1"/>
</dbReference>
<accession>A0ABV9N9V1</accession>
<organism evidence="2 3">
    <name type="scientific">Glycocaulis abyssi</name>
    <dbReference type="NCBI Taxonomy" id="1433403"/>
    <lineage>
        <taxon>Bacteria</taxon>
        <taxon>Pseudomonadati</taxon>
        <taxon>Pseudomonadota</taxon>
        <taxon>Alphaproteobacteria</taxon>
        <taxon>Maricaulales</taxon>
        <taxon>Maricaulaceae</taxon>
        <taxon>Glycocaulis</taxon>
    </lineage>
</organism>
<sequence length="672" mass="73346">MTDLATRLDPDFEPEANESGNRPFADVVEARLSRRAILRGGLSVTVAGMFAAPLAACGANEAEAASAGPTLGFDPVPVDITDRFVVPEGYEAKVIYRWGDAISGHMPAFGPDNTGEDQAHQAGMHHDGMHFFPIEGDDPWEGSSTDGLLVLNHEYIEPRFLHYGSAQGSELQTWATPNHAGPRDADHVLKELNAHGVSVVRMRDDGNGNWAIVPDPRNRRITGLTRMEIAGPARGHAKMATLYSPEGTHTRGTLSNCAHGVTPWNTYMAAEENWSGYFVNLDGELPREHARYGVRTDVGRHNWHLADDGGDGFVRFDASTKADSAAGDYRNEPNMFGWMTEIDPFDPDSTPVKRTTLGRFAHEGVVFAPAEAGQPVVCYSGDDSRFEYIYKFVSEGLYEPGVTRGDILDTGTLYVAKFNDDGTGEWLPLVYGQNGLDEGNGFTDQGDVLINTRTAADIVGATPMDRPEWGTVDFDTRAVYFTLTNNTRRSEDQTDGVNPRAPNAFGQIVRWHEDGDQTATRFNWDLFVVAGPESDSRDMNGNPLDDNNIFSSPDGLWMDADRRLWIQTDISEGVMYQGNHVPFGNNAMLAANPETGEIKRFLTGPVGQEITGVVTTPDHRTIFVNVQHPGATTSPEDFASGNFDSHWPDGGDALPRSATVAIRRLDGGIIGA</sequence>
<keyword evidence="3" id="KW-1185">Reference proteome</keyword>
<dbReference type="SUPFAM" id="SSF101898">
    <property type="entry name" value="NHL repeat"/>
    <property type="match status" value="1"/>
</dbReference>
<feature type="compositionally biased region" description="Basic and acidic residues" evidence="1">
    <location>
        <begin position="1"/>
        <end position="10"/>
    </location>
</feature>
<dbReference type="PROSITE" id="PS51318">
    <property type="entry name" value="TAT"/>
    <property type="match status" value="1"/>
</dbReference>
<dbReference type="PANTHER" id="PTHR35399:SF2">
    <property type="entry name" value="DUF839 DOMAIN-CONTAINING PROTEIN"/>
    <property type="match status" value="1"/>
</dbReference>
<dbReference type="InterPro" id="IPR008557">
    <property type="entry name" value="PhoX"/>
</dbReference>
<comment type="caution">
    <text evidence="2">The sequence shown here is derived from an EMBL/GenBank/DDBJ whole genome shotgun (WGS) entry which is preliminary data.</text>
</comment>